<sequence>MRTSSLFLMVPLAMAALRDNPPPTKQIFDPRLPMYLGEVFWPPTMTFLAFLSPPDSSQHTSLTYWCWSAIDITNNILFNLGEISNLQMVDYFSKQAYIEREGKRWADCVITPEAGRMGVCEGVKDWDCIGGQRFSGPGTRKWSCFVNDLDTAMKEYEVKLEAMKHVGLLGGNATEAAKNEDGLTSSGGSTVAASTSKAGATGAMASSEILGGFTASAI</sequence>
<feature type="signal peptide" evidence="1">
    <location>
        <begin position="1"/>
        <end position="15"/>
    </location>
</feature>
<dbReference type="AlphaFoldDB" id="A0A9N9LCR1"/>
<dbReference type="Proteomes" id="UP000696280">
    <property type="component" value="Unassembled WGS sequence"/>
</dbReference>
<feature type="chain" id="PRO_5040278048" evidence="1">
    <location>
        <begin position="16"/>
        <end position="218"/>
    </location>
</feature>
<dbReference type="OrthoDB" id="3429372at2759"/>
<evidence type="ECO:0000313" key="2">
    <source>
        <dbReference type="EMBL" id="CAG8962083.1"/>
    </source>
</evidence>
<evidence type="ECO:0000256" key="1">
    <source>
        <dbReference type="SAM" id="SignalP"/>
    </source>
</evidence>
<keyword evidence="1" id="KW-0732">Signal</keyword>
<evidence type="ECO:0000313" key="3">
    <source>
        <dbReference type="Proteomes" id="UP000696280"/>
    </source>
</evidence>
<dbReference type="EMBL" id="CAJVRL010000127">
    <property type="protein sequence ID" value="CAG8962083.1"/>
    <property type="molecule type" value="Genomic_DNA"/>
</dbReference>
<gene>
    <name evidence="2" type="ORF">HYFRA_00005126</name>
</gene>
<proteinExistence type="predicted"/>
<keyword evidence="3" id="KW-1185">Reference proteome</keyword>
<reference evidence="2" key="1">
    <citation type="submission" date="2021-07" db="EMBL/GenBank/DDBJ databases">
        <authorList>
            <person name="Durling M."/>
        </authorList>
    </citation>
    <scope>NUCLEOTIDE SEQUENCE</scope>
</reference>
<organism evidence="2 3">
    <name type="scientific">Hymenoscyphus fraxineus</name>
    <dbReference type="NCBI Taxonomy" id="746836"/>
    <lineage>
        <taxon>Eukaryota</taxon>
        <taxon>Fungi</taxon>
        <taxon>Dikarya</taxon>
        <taxon>Ascomycota</taxon>
        <taxon>Pezizomycotina</taxon>
        <taxon>Leotiomycetes</taxon>
        <taxon>Helotiales</taxon>
        <taxon>Helotiaceae</taxon>
        <taxon>Hymenoscyphus</taxon>
    </lineage>
</organism>
<name>A0A9N9LCR1_9HELO</name>
<protein>
    <submittedName>
        <fullName evidence="2">Uncharacterized protein</fullName>
    </submittedName>
</protein>
<accession>A0A9N9LCR1</accession>
<comment type="caution">
    <text evidence="2">The sequence shown here is derived from an EMBL/GenBank/DDBJ whole genome shotgun (WGS) entry which is preliminary data.</text>
</comment>